<feature type="transmembrane region" description="Helical" evidence="1">
    <location>
        <begin position="37"/>
        <end position="59"/>
    </location>
</feature>
<reference evidence="2 3" key="1">
    <citation type="journal article" date="2021" name="J. Hered.">
        <title>A chromosome-level genome assembly of the parasitoid wasp, Cotesia glomerata (Hymenoptera: Braconidae).</title>
        <authorList>
            <person name="Pinto B.J."/>
            <person name="Weis J.J."/>
            <person name="Gamble T."/>
            <person name="Ode P.J."/>
            <person name="Paul R."/>
            <person name="Zaspel J.M."/>
        </authorList>
    </citation>
    <scope>NUCLEOTIDE SEQUENCE [LARGE SCALE GENOMIC DNA]</scope>
    <source>
        <strain evidence="2">CgM1</strain>
    </source>
</reference>
<organism evidence="2 3">
    <name type="scientific">Cotesia glomerata</name>
    <name type="common">Lepidopteran parasitic wasp</name>
    <name type="synonym">Apanteles glomeratus</name>
    <dbReference type="NCBI Taxonomy" id="32391"/>
    <lineage>
        <taxon>Eukaryota</taxon>
        <taxon>Metazoa</taxon>
        <taxon>Ecdysozoa</taxon>
        <taxon>Arthropoda</taxon>
        <taxon>Hexapoda</taxon>
        <taxon>Insecta</taxon>
        <taxon>Pterygota</taxon>
        <taxon>Neoptera</taxon>
        <taxon>Endopterygota</taxon>
        <taxon>Hymenoptera</taxon>
        <taxon>Apocrita</taxon>
        <taxon>Ichneumonoidea</taxon>
        <taxon>Braconidae</taxon>
        <taxon>Microgastrinae</taxon>
        <taxon>Cotesia</taxon>
    </lineage>
</organism>
<sequence length="115" mass="13098">MLDIPGKLTLIEDKSVIITRRKFEPSVYASRHMCQGYYSWGAILTVQIFTIILLKLLGFSSSRVGLKKRKESKKHESLRSNDWESSLWFTRSLTLCDETGGVKGWGLPFDISGLE</sequence>
<keyword evidence="3" id="KW-1185">Reference proteome</keyword>
<keyword evidence="1" id="KW-0812">Transmembrane</keyword>
<name>A0AAV7IZC1_COTGL</name>
<dbReference type="EMBL" id="JAHXZJ010000374">
    <property type="protein sequence ID" value="KAH0561766.1"/>
    <property type="molecule type" value="Genomic_DNA"/>
</dbReference>
<dbReference type="AlphaFoldDB" id="A0AAV7IZC1"/>
<dbReference type="Proteomes" id="UP000826195">
    <property type="component" value="Unassembled WGS sequence"/>
</dbReference>
<comment type="caution">
    <text evidence="2">The sequence shown here is derived from an EMBL/GenBank/DDBJ whole genome shotgun (WGS) entry which is preliminary data.</text>
</comment>
<evidence type="ECO:0008006" key="4">
    <source>
        <dbReference type="Google" id="ProtNLM"/>
    </source>
</evidence>
<evidence type="ECO:0000313" key="3">
    <source>
        <dbReference type="Proteomes" id="UP000826195"/>
    </source>
</evidence>
<protein>
    <recommendedName>
        <fullName evidence="4">Transmembrane protein</fullName>
    </recommendedName>
</protein>
<proteinExistence type="predicted"/>
<gene>
    <name evidence="2" type="ORF">KQX54_019336</name>
</gene>
<keyword evidence="1" id="KW-1133">Transmembrane helix</keyword>
<evidence type="ECO:0000313" key="2">
    <source>
        <dbReference type="EMBL" id="KAH0561766.1"/>
    </source>
</evidence>
<accession>A0AAV7IZC1</accession>
<keyword evidence="1" id="KW-0472">Membrane</keyword>
<evidence type="ECO:0000256" key="1">
    <source>
        <dbReference type="SAM" id="Phobius"/>
    </source>
</evidence>